<keyword evidence="2" id="KW-1185">Reference proteome</keyword>
<evidence type="ECO:0000313" key="2">
    <source>
        <dbReference type="Proteomes" id="UP000654075"/>
    </source>
</evidence>
<accession>A0A813F2M7</accession>
<organism evidence="1 2">
    <name type="scientific">Polarella glacialis</name>
    <name type="common">Dinoflagellate</name>
    <dbReference type="NCBI Taxonomy" id="89957"/>
    <lineage>
        <taxon>Eukaryota</taxon>
        <taxon>Sar</taxon>
        <taxon>Alveolata</taxon>
        <taxon>Dinophyceae</taxon>
        <taxon>Suessiales</taxon>
        <taxon>Suessiaceae</taxon>
        <taxon>Polarella</taxon>
    </lineage>
</organism>
<dbReference type="Proteomes" id="UP000654075">
    <property type="component" value="Unassembled WGS sequence"/>
</dbReference>
<reference evidence="1" key="1">
    <citation type="submission" date="2021-02" db="EMBL/GenBank/DDBJ databases">
        <authorList>
            <person name="Dougan E. K."/>
            <person name="Rhodes N."/>
            <person name="Thang M."/>
            <person name="Chan C."/>
        </authorList>
    </citation>
    <scope>NUCLEOTIDE SEQUENCE</scope>
</reference>
<comment type="caution">
    <text evidence="1">The sequence shown here is derived from an EMBL/GenBank/DDBJ whole genome shotgun (WGS) entry which is preliminary data.</text>
</comment>
<evidence type="ECO:0000313" key="1">
    <source>
        <dbReference type="EMBL" id="CAE8605585.1"/>
    </source>
</evidence>
<dbReference type="AlphaFoldDB" id="A0A813F2M7"/>
<dbReference type="EMBL" id="CAJNNV010018035">
    <property type="protein sequence ID" value="CAE8605585.1"/>
    <property type="molecule type" value="Genomic_DNA"/>
</dbReference>
<sequence length="120" mass="13154">MGVQQSTQQGLLKSSGLVLVSTRSAPPPRTEVESERCIVWSSVTVDWPHTRLENDDGQFQLASRLEQVKQSLCEQAKASGCNAVLGMNFTVARDRCQKSLDVRSATVAMMGQCVVLRDVD</sequence>
<proteinExistence type="predicted"/>
<evidence type="ECO:0008006" key="3">
    <source>
        <dbReference type="Google" id="ProtNLM"/>
    </source>
</evidence>
<protein>
    <recommendedName>
        <fullName evidence="3">Heavy metal-binding domain-containing protein</fullName>
    </recommendedName>
</protein>
<gene>
    <name evidence="1" type="ORF">PGLA1383_LOCUS23695</name>
</gene>
<name>A0A813F2M7_POLGL</name>